<dbReference type="AlphaFoldDB" id="A0A2K9ESS3"/>
<name>A0A2K9ESS3_9FIRM</name>
<dbReference type="RefSeq" id="WP_101303165.1">
    <property type="nucleotide sequence ID" value="NZ_CP025197.1"/>
</dbReference>
<dbReference type="EMBL" id="CP025197">
    <property type="protein sequence ID" value="AUG58600.1"/>
    <property type="molecule type" value="Genomic_DNA"/>
</dbReference>
<keyword evidence="2" id="KW-1185">Reference proteome</keyword>
<organism evidence="1 2">
    <name type="scientific">Acetivibrio saccincola</name>
    <dbReference type="NCBI Taxonomy" id="1677857"/>
    <lineage>
        <taxon>Bacteria</taxon>
        <taxon>Bacillati</taxon>
        <taxon>Bacillota</taxon>
        <taxon>Clostridia</taxon>
        <taxon>Eubacteriales</taxon>
        <taxon>Oscillospiraceae</taxon>
        <taxon>Acetivibrio</taxon>
    </lineage>
</organism>
<gene>
    <name evidence="1" type="ORF">HVS_13675</name>
</gene>
<evidence type="ECO:0000313" key="1">
    <source>
        <dbReference type="EMBL" id="AUG58600.1"/>
    </source>
</evidence>
<dbReference type="Proteomes" id="UP000233534">
    <property type="component" value="Chromosome"/>
</dbReference>
<sequence length="62" mass="7074">MKLKELIEKLDDTEVLFINGKHYDGNIPEKMIKMEITKINIETKNISGDDLDSLGYSFEVGV</sequence>
<proteinExistence type="predicted"/>
<reference evidence="1 2" key="1">
    <citation type="submission" date="2017-12" db="EMBL/GenBank/DDBJ databases">
        <title>Complete genome sequence of Herbivorax saccincola GGR1, a novel Cellulosome-producing hydrolytic bacterium in a thermophilic biogas plant, established by Illumina and Nanopore MinION sequencing.</title>
        <authorList>
            <person name="Pechtl A."/>
            <person name="Ruckert C."/>
            <person name="Koeck D.E."/>
            <person name="Maus I."/>
            <person name="Winkler A."/>
            <person name="Kalinowski J."/>
            <person name="Puhler A."/>
            <person name="Schwarz W.W."/>
            <person name="Zverlov V.V."/>
            <person name="Schluter A."/>
            <person name="Liebl W."/>
        </authorList>
    </citation>
    <scope>NUCLEOTIDE SEQUENCE [LARGE SCALE GENOMIC DNA]</scope>
    <source>
        <strain evidence="2">SR1</strain>
    </source>
</reference>
<evidence type="ECO:0000313" key="2">
    <source>
        <dbReference type="Proteomes" id="UP000233534"/>
    </source>
</evidence>
<dbReference type="KEGG" id="hsc:HVS_13675"/>
<protein>
    <submittedName>
        <fullName evidence="1">Uncharacterized protein</fullName>
    </submittedName>
</protein>
<accession>A0A2K9ESS3</accession>